<sequence>MLNRRPFLLGLGIGIMIGAILLQLFYLGQNSQENLKEIGRQLESPDNGQQDGAAPPEQSGSPEAEQQLQPTPDSAAEPAESEQAPAASPTAAHTTNPVEEDAANPSAQTGEAASGALKLIRIEPGMKLAQIAALLTENRIISAGDAGAFVRGMQAGNLKARAGYFAMSEGAGVDAVITAVTSKPLSKEEAEKRVSEQQQ</sequence>
<keyword evidence="2" id="KW-0812">Transmembrane</keyword>
<dbReference type="RefSeq" id="WP_119600579.1">
    <property type="nucleotide sequence ID" value="NZ_QXQA01000009.1"/>
</dbReference>
<keyword evidence="2" id="KW-1133">Transmembrane helix</keyword>
<feature type="compositionally biased region" description="Polar residues" evidence="1">
    <location>
        <begin position="58"/>
        <end position="72"/>
    </location>
</feature>
<gene>
    <name evidence="3" type="ORF">D3P08_15390</name>
</gene>
<evidence type="ECO:0000256" key="1">
    <source>
        <dbReference type="SAM" id="MobiDB-lite"/>
    </source>
</evidence>
<comment type="caution">
    <text evidence="3">The sequence shown here is derived from an EMBL/GenBank/DDBJ whole genome shotgun (WGS) entry which is preliminary data.</text>
</comment>
<organism evidence="3 4">
    <name type="scientific">Paenibacillus nanensis</name>
    <dbReference type="NCBI Taxonomy" id="393251"/>
    <lineage>
        <taxon>Bacteria</taxon>
        <taxon>Bacillati</taxon>
        <taxon>Bacillota</taxon>
        <taxon>Bacilli</taxon>
        <taxon>Bacillales</taxon>
        <taxon>Paenibacillaceae</taxon>
        <taxon>Paenibacillus</taxon>
    </lineage>
</organism>
<proteinExistence type="predicted"/>
<protein>
    <submittedName>
        <fullName evidence="3">Uncharacterized protein</fullName>
    </submittedName>
</protein>
<keyword evidence="4" id="KW-1185">Reference proteome</keyword>
<evidence type="ECO:0000313" key="3">
    <source>
        <dbReference type="EMBL" id="RIX51797.1"/>
    </source>
</evidence>
<feature type="compositionally biased region" description="Low complexity" evidence="1">
    <location>
        <begin position="74"/>
        <end position="95"/>
    </location>
</feature>
<dbReference type="AlphaFoldDB" id="A0A3A1UTI4"/>
<accession>A0A3A1UTI4</accession>
<keyword evidence="2" id="KW-0472">Membrane</keyword>
<reference evidence="3 4" key="1">
    <citation type="submission" date="2018-09" db="EMBL/GenBank/DDBJ databases">
        <title>Paenibacillus aracenensis nov. sp. isolated from a cave in southern Spain.</title>
        <authorList>
            <person name="Jurado V."/>
            <person name="Gutierrez-Patricio S."/>
            <person name="Gonzalez-Pimentel J.L."/>
            <person name="Miller A.Z."/>
            <person name="Laiz L."/>
            <person name="Saiz-Jimenez C."/>
        </authorList>
    </citation>
    <scope>NUCLEOTIDE SEQUENCE [LARGE SCALE GENOMIC DNA]</scope>
    <source>
        <strain evidence="3 4">DSM 22867</strain>
    </source>
</reference>
<dbReference type="EMBL" id="QXQA01000009">
    <property type="protein sequence ID" value="RIX51797.1"/>
    <property type="molecule type" value="Genomic_DNA"/>
</dbReference>
<dbReference type="OrthoDB" id="2616345at2"/>
<evidence type="ECO:0000313" key="4">
    <source>
        <dbReference type="Proteomes" id="UP000266482"/>
    </source>
</evidence>
<dbReference type="Proteomes" id="UP000266482">
    <property type="component" value="Unassembled WGS sequence"/>
</dbReference>
<feature type="region of interest" description="Disordered" evidence="1">
    <location>
        <begin position="37"/>
        <end position="110"/>
    </location>
</feature>
<evidence type="ECO:0000256" key="2">
    <source>
        <dbReference type="SAM" id="Phobius"/>
    </source>
</evidence>
<feature type="transmembrane region" description="Helical" evidence="2">
    <location>
        <begin position="7"/>
        <end position="27"/>
    </location>
</feature>
<name>A0A3A1UTI4_9BACL</name>